<dbReference type="Proteomes" id="UP000324222">
    <property type="component" value="Unassembled WGS sequence"/>
</dbReference>
<organism evidence="2 3">
    <name type="scientific">Portunus trituberculatus</name>
    <name type="common">Swimming crab</name>
    <name type="synonym">Neptunus trituberculatus</name>
    <dbReference type="NCBI Taxonomy" id="210409"/>
    <lineage>
        <taxon>Eukaryota</taxon>
        <taxon>Metazoa</taxon>
        <taxon>Ecdysozoa</taxon>
        <taxon>Arthropoda</taxon>
        <taxon>Crustacea</taxon>
        <taxon>Multicrustacea</taxon>
        <taxon>Malacostraca</taxon>
        <taxon>Eumalacostraca</taxon>
        <taxon>Eucarida</taxon>
        <taxon>Decapoda</taxon>
        <taxon>Pleocyemata</taxon>
        <taxon>Brachyura</taxon>
        <taxon>Eubrachyura</taxon>
        <taxon>Portunoidea</taxon>
        <taxon>Portunidae</taxon>
        <taxon>Portuninae</taxon>
        <taxon>Portunus</taxon>
    </lineage>
</organism>
<dbReference type="AlphaFoldDB" id="A0A5B7DQM9"/>
<keyword evidence="3" id="KW-1185">Reference proteome</keyword>
<accession>A0A5B7DQM9</accession>
<comment type="caution">
    <text evidence="2">The sequence shown here is derived from an EMBL/GenBank/DDBJ whole genome shotgun (WGS) entry which is preliminary data.</text>
</comment>
<dbReference type="EMBL" id="VSRR010001188">
    <property type="protein sequence ID" value="MPC23293.1"/>
    <property type="molecule type" value="Genomic_DNA"/>
</dbReference>
<feature type="region of interest" description="Disordered" evidence="1">
    <location>
        <begin position="1"/>
        <end position="27"/>
    </location>
</feature>
<reference evidence="2 3" key="1">
    <citation type="submission" date="2019-05" db="EMBL/GenBank/DDBJ databases">
        <title>Another draft genome of Portunus trituberculatus and its Hox gene families provides insights of decapod evolution.</title>
        <authorList>
            <person name="Jeong J.-H."/>
            <person name="Song I."/>
            <person name="Kim S."/>
            <person name="Choi T."/>
            <person name="Kim D."/>
            <person name="Ryu S."/>
            <person name="Kim W."/>
        </authorList>
    </citation>
    <scope>NUCLEOTIDE SEQUENCE [LARGE SCALE GENOMIC DNA]</scope>
    <source>
        <tissue evidence="2">Muscle</tissue>
    </source>
</reference>
<name>A0A5B7DQM9_PORTR</name>
<proteinExistence type="predicted"/>
<sequence length="91" mass="10455">MQPLSINQAGDQNKYNKNNGNHFPTSPVCTVQKTRCFTTTQLLQSKPMREHAAKITMHHNSTNTHQKEPLNAIMTNLQLESRMEDDRDLFS</sequence>
<evidence type="ECO:0000313" key="3">
    <source>
        <dbReference type="Proteomes" id="UP000324222"/>
    </source>
</evidence>
<gene>
    <name evidence="2" type="ORF">E2C01_016335</name>
</gene>
<evidence type="ECO:0000313" key="2">
    <source>
        <dbReference type="EMBL" id="MPC23293.1"/>
    </source>
</evidence>
<evidence type="ECO:0000256" key="1">
    <source>
        <dbReference type="SAM" id="MobiDB-lite"/>
    </source>
</evidence>
<protein>
    <submittedName>
        <fullName evidence="2">Uncharacterized protein</fullName>
    </submittedName>
</protein>